<proteinExistence type="predicted"/>
<dbReference type="AlphaFoldDB" id="A0A915AVB0"/>
<dbReference type="Proteomes" id="UP000887569">
    <property type="component" value="Unplaced"/>
</dbReference>
<dbReference type="InterPro" id="IPR009003">
    <property type="entry name" value="Peptidase_S1_PA"/>
</dbReference>
<reference evidence="3" key="1">
    <citation type="submission" date="2022-11" db="UniProtKB">
        <authorList>
            <consortium name="WormBaseParasite"/>
        </authorList>
    </citation>
    <scope>IDENTIFICATION</scope>
</reference>
<keyword evidence="2" id="KW-1185">Reference proteome</keyword>
<keyword evidence="1" id="KW-0732">Signal</keyword>
<dbReference type="WBParaSite" id="PgR017X_g047_t01">
    <property type="protein sequence ID" value="PgR017X_g047_t01"/>
    <property type="gene ID" value="PgR017X_g047"/>
</dbReference>
<accession>A0A915AVB0</accession>
<name>A0A915AVB0_PARUN</name>
<feature type="signal peptide" evidence="1">
    <location>
        <begin position="1"/>
        <end position="26"/>
    </location>
</feature>
<protein>
    <submittedName>
        <fullName evidence="3">Peptidase S1 domain-containing protein</fullName>
    </submittedName>
</protein>
<organism evidence="2 3">
    <name type="scientific">Parascaris univalens</name>
    <name type="common">Nematode worm</name>
    <dbReference type="NCBI Taxonomy" id="6257"/>
    <lineage>
        <taxon>Eukaryota</taxon>
        <taxon>Metazoa</taxon>
        <taxon>Ecdysozoa</taxon>
        <taxon>Nematoda</taxon>
        <taxon>Chromadorea</taxon>
        <taxon>Rhabditida</taxon>
        <taxon>Spirurina</taxon>
        <taxon>Ascaridomorpha</taxon>
        <taxon>Ascaridoidea</taxon>
        <taxon>Ascarididae</taxon>
        <taxon>Parascaris</taxon>
    </lineage>
</organism>
<sequence>MITKRWRASALSVVMILLFGRMQVKAWKPAKMPVPDIHISHEAVVQIQSLHADTTCAGVILGSRVVFTSSECLRDVKTQLLQVYYAPNDARFIRVTNVVENRADKTILLHLEEPLPICERIGERRIGVVHWKRMSEIYMRNILYDRSAWRREANMRFVYATIAKWKEYKQIELEFKQCPATL</sequence>
<evidence type="ECO:0000313" key="3">
    <source>
        <dbReference type="WBParaSite" id="PgR017X_g047_t01"/>
    </source>
</evidence>
<feature type="chain" id="PRO_5037574805" evidence="1">
    <location>
        <begin position="27"/>
        <end position="182"/>
    </location>
</feature>
<evidence type="ECO:0000256" key="1">
    <source>
        <dbReference type="SAM" id="SignalP"/>
    </source>
</evidence>
<evidence type="ECO:0000313" key="2">
    <source>
        <dbReference type="Proteomes" id="UP000887569"/>
    </source>
</evidence>
<dbReference type="SUPFAM" id="SSF50494">
    <property type="entry name" value="Trypsin-like serine proteases"/>
    <property type="match status" value="1"/>
</dbReference>